<feature type="region of interest" description="Disordered" evidence="1">
    <location>
        <begin position="92"/>
        <end position="165"/>
    </location>
</feature>
<feature type="compositionally biased region" description="Basic and acidic residues" evidence="1">
    <location>
        <begin position="102"/>
        <end position="158"/>
    </location>
</feature>
<dbReference type="HOGENOM" id="CLU_896921_0_0_11"/>
<dbReference type="AlphaFoldDB" id="N0D509"/>
<evidence type="ECO:0008006" key="4">
    <source>
        <dbReference type="Google" id="ProtNLM"/>
    </source>
</evidence>
<name>N0D509_STRMI</name>
<dbReference type="eggNOG" id="ENOG50329KG">
    <property type="taxonomic scope" value="Bacteria"/>
</dbReference>
<sequence length="310" mass="34445">MGRVSALSRSRWCPDAVIGSHHDEGVQIAELVLKYVDTLVWPIATVALVWGLRHPIKRAIARLSRLETPAGTMEFSEEAREILDEAVEITESALPADSEVEPEPRREPEPDPLTRPRPEPRPQPEPQPEPRPEPEPEPEPRREPEPLPRPEPEPRPEPPLRAPRPLGSRLQFLQETAALHGQGLRTAEARWRAMNAPADAFSEPLEIAAVSPSGAIVTAWTRLERICLARPGLHGITPTPRQGVGGLMRQRLREAGAPGEVFAIYDRLRRLRNKAAHDPDTVTPEAALDFILSCRTLARIVEGDPGPRLF</sequence>
<dbReference type="KEGG" id="sfi:SFUL_5524"/>
<dbReference type="EMBL" id="CP005080">
    <property type="protein sequence ID" value="AGK80412.1"/>
    <property type="molecule type" value="Genomic_DNA"/>
</dbReference>
<proteinExistence type="predicted"/>
<gene>
    <name evidence="2" type="ORF">SFUL_5524</name>
</gene>
<evidence type="ECO:0000256" key="1">
    <source>
        <dbReference type="SAM" id="MobiDB-lite"/>
    </source>
</evidence>
<evidence type="ECO:0000313" key="3">
    <source>
        <dbReference type="Proteomes" id="UP000013304"/>
    </source>
</evidence>
<organism evidence="2 3">
    <name type="scientific">Streptomyces microflavus DSM 40593</name>
    <dbReference type="NCBI Taxonomy" id="1303692"/>
    <lineage>
        <taxon>Bacteria</taxon>
        <taxon>Bacillati</taxon>
        <taxon>Actinomycetota</taxon>
        <taxon>Actinomycetes</taxon>
        <taxon>Kitasatosporales</taxon>
        <taxon>Streptomycetaceae</taxon>
        <taxon>Streptomyces</taxon>
    </lineage>
</organism>
<evidence type="ECO:0000313" key="2">
    <source>
        <dbReference type="EMBL" id="AGK80412.1"/>
    </source>
</evidence>
<reference evidence="2 3" key="1">
    <citation type="submission" date="2013-04" db="EMBL/GenBank/DDBJ databases">
        <title>Complete genome sequence of Streptomyces fulvissimus.</title>
        <authorList>
            <person name="Myronovskyi M."/>
            <person name="Tokovenko B."/>
            <person name="Manderscheid N."/>
            <person name="Petzke L."/>
            <person name="Luzhetskyy A."/>
        </authorList>
    </citation>
    <scope>NUCLEOTIDE SEQUENCE [LARGE SCALE GENOMIC DNA]</scope>
    <source>
        <strain evidence="2 3">DSM 40593</strain>
    </source>
</reference>
<protein>
    <recommendedName>
        <fullName evidence="4">DUF4145 domain-containing protein</fullName>
    </recommendedName>
</protein>
<dbReference type="Proteomes" id="UP000013304">
    <property type="component" value="Chromosome"/>
</dbReference>
<accession>N0D509</accession>